<comment type="caution">
    <text evidence="1">The sequence shown here is derived from an EMBL/GenBank/DDBJ whole genome shotgun (WGS) entry which is preliminary data.</text>
</comment>
<organism evidence="1 2">
    <name type="scientific">Phytophthora rubi</name>
    <dbReference type="NCBI Taxonomy" id="129364"/>
    <lineage>
        <taxon>Eukaryota</taxon>
        <taxon>Sar</taxon>
        <taxon>Stramenopiles</taxon>
        <taxon>Oomycota</taxon>
        <taxon>Peronosporomycetes</taxon>
        <taxon>Peronosporales</taxon>
        <taxon>Peronosporaceae</taxon>
        <taxon>Phytophthora</taxon>
    </lineage>
</organism>
<gene>
    <name evidence="1" type="ORF">PR001_g27587</name>
</gene>
<dbReference type="Proteomes" id="UP000429607">
    <property type="component" value="Unassembled WGS sequence"/>
</dbReference>
<sequence>MEVNARLAPIEEDEKAETSFPYREAVGMLMYLATSTRPDLAFALGQLSRFVANPSPKHVGALKRVLRYVAGTLDYGITYSRKQTEAKDVVLEGFCDSDWANDPEQRKSTTGFVFTLAGGAIAWMSRRQSIIALSTAEAEYVAACEASMEAVAESNILQEILPHHEVKLRIGIDNQAAHVMATNPTYSRRTRHIELRWHYVREQVQKGVIELHKVRGEFNPADTFTKPLDKKRLKDLLQMTGVGNEDSQD</sequence>
<evidence type="ECO:0000313" key="2">
    <source>
        <dbReference type="Proteomes" id="UP000429607"/>
    </source>
</evidence>
<reference evidence="1 2" key="1">
    <citation type="submission" date="2018-09" db="EMBL/GenBank/DDBJ databases">
        <title>Genomic investigation of the strawberry pathogen Phytophthora fragariae indicates pathogenicity is determined by transcriptional variation in three key races.</title>
        <authorList>
            <person name="Adams T.M."/>
            <person name="Armitage A.D."/>
            <person name="Sobczyk M.K."/>
            <person name="Bates H.J."/>
            <person name="Dunwell J.M."/>
            <person name="Nellist C.F."/>
            <person name="Harrison R.J."/>
        </authorList>
    </citation>
    <scope>NUCLEOTIDE SEQUENCE [LARGE SCALE GENOMIC DNA]</scope>
    <source>
        <strain evidence="1 2">SCRP249</strain>
    </source>
</reference>
<dbReference type="EMBL" id="QXFV01004525">
    <property type="protein sequence ID" value="KAE8969142.1"/>
    <property type="molecule type" value="Genomic_DNA"/>
</dbReference>
<protein>
    <recommendedName>
        <fullName evidence="3">Reverse transcriptase Ty1/copia-type domain-containing protein</fullName>
    </recommendedName>
</protein>
<evidence type="ECO:0000313" key="1">
    <source>
        <dbReference type="EMBL" id="KAE8969142.1"/>
    </source>
</evidence>
<dbReference type="PANTHER" id="PTHR11439">
    <property type="entry name" value="GAG-POL-RELATED RETROTRANSPOSON"/>
    <property type="match status" value="1"/>
</dbReference>
<dbReference type="CDD" id="cd09272">
    <property type="entry name" value="RNase_HI_RT_Ty1"/>
    <property type="match status" value="1"/>
</dbReference>
<dbReference type="AlphaFoldDB" id="A0A6A3HJM7"/>
<evidence type="ECO:0008006" key="3">
    <source>
        <dbReference type="Google" id="ProtNLM"/>
    </source>
</evidence>
<accession>A0A6A3HJM7</accession>
<dbReference type="PANTHER" id="PTHR11439:SF491">
    <property type="entry name" value="INTEGRASE CATALYTIC DOMAIN-CONTAINING PROTEIN"/>
    <property type="match status" value="1"/>
</dbReference>
<proteinExistence type="predicted"/>
<name>A0A6A3HJM7_9STRA</name>